<protein>
    <recommendedName>
        <fullName evidence="2">C1q domain-containing protein</fullName>
    </recommendedName>
</protein>
<feature type="coiled-coil region" evidence="1">
    <location>
        <begin position="100"/>
        <end position="134"/>
    </location>
</feature>
<dbReference type="InterPro" id="IPR001073">
    <property type="entry name" value="C1q_dom"/>
</dbReference>
<dbReference type="Gene3D" id="2.60.120.40">
    <property type="match status" value="1"/>
</dbReference>
<gene>
    <name evidence="3" type="ORF">MGAL_10B054167</name>
</gene>
<dbReference type="AlphaFoldDB" id="A0A8B6G088"/>
<dbReference type="EMBL" id="UYJE01007677">
    <property type="protein sequence ID" value="VDI56913.1"/>
    <property type="molecule type" value="Genomic_DNA"/>
</dbReference>
<dbReference type="SUPFAM" id="SSF49842">
    <property type="entry name" value="TNF-like"/>
    <property type="match status" value="1"/>
</dbReference>
<evidence type="ECO:0000259" key="2">
    <source>
        <dbReference type="Pfam" id="PF00386"/>
    </source>
</evidence>
<evidence type="ECO:0000256" key="1">
    <source>
        <dbReference type="SAM" id="Coils"/>
    </source>
</evidence>
<dbReference type="Proteomes" id="UP000596742">
    <property type="component" value="Unassembled WGS sequence"/>
</dbReference>
<evidence type="ECO:0000313" key="3">
    <source>
        <dbReference type="EMBL" id="VDI56913.1"/>
    </source>
</evidence>
<keyword evidence="1" id="KW-0175">Coiled coil</keyword>
<dbReference type="OrthoDB" id="6186053at2759"/>
<reference evidence="3" key="1">
    <citation type="submission" date="2018-11" db="EMBL/GenBank/DDBJ databases">
        <authorList>
            <person name="Alioto T."/>
            <person name="Alioto T."/>
        </authorList>
    </citation>
    <scope>NUCLEOTIDE SEQUENCE</scope>
</reference>
<sequence>MTSFETTVYLSIILASVGGFRLDGNIPNGQHQYLTLSEFYDNQNQQQHDTAELRHETEEIRHKMEQLKNDNVKTLSFLMSQLQQRFSDIQKNVTAAYQYNELWELKYRELHENNTNLQTRFNDLEVKYTALKNEMFLRPTTHDIDIEQKQMHNANKELFSMAAKEHVSLKNKTTVLENKMDVMAIHRFQDLHSIQNQIQEISTKTHTLALPEQARNQNFLALYNLTTVYGKKIQKFEIQSANQSKRIANHQSSIMDVMDVQNKIIKQIQTCKVTFTACVQPSFPFNTEIIKFNSIKVHVGIESLRSFISFGLFTCELPGLYLVEASVVSNAFGSLFSIRKNGSTVVQSSVSKDGKYESASLAAAVELNVGDTIDIYANNNVYSLALGSCVTIVKIS</sequence>
<proteinExistence type="predicted"/>
<organism evidence="3 4">
    <name type="scientific">Mytilus galloprovincialis</name>
    <name type="common">Mediterranean mussel</name>
    <dbReference type="NCBI Taxonomy" id="29158"/>
    <lineage>
        <taxon>Eukaryota</taxon>
        <taxon>Metazoa</taxon>
        <taxon>Spiralia</taxon>
        <taxon>Lophotrochozoa</taxon>
        <taxon>Mollusca</taxon>
        <taxon>Bivalvia</taxon>
        <taxon>Autobranchia</taxon>
        <taxon>Pteriomorphia</taxon>
        <taxon>Mytilida</taxon>
        <taxon>Mytiloidea</taxon>
        <taxon>Mytilidae</taxon>
        <taxon>Mytilinae</taxon>
        <taxon>Mytilus</taxon>
    </lineage>
</organism>
<dbReference type="Pfam" id="PF00386">
    <property type="entry name" value="C1q"/>
    <property type="match status" value="1"/>
</dbReference>
<comment type="caution">
    <text evidence="3">The sequence shown here is derived from an EMBL/GenBank/DDBJ whole genome shotgun (WGS) entry which is preliminary data.</text>
</comment>
<dbReference type="InterPro" id="IPR008983">
    <property type="entry name" value="Tumour_necrosis_fac-like_dom"/>
</dbReference>
<name>A0A8B6G088_MYTGA</name>
<accession>A0A8B6G088</accession>
<feature type="domain" description="C1q" evidence="2">
    <location>
        <begin position="275"/>
        <end position="375"/>
    </location>
</feature>
<evidence type="ECO:0000313" key="4">
    <source>
        <dbReference type="Proteomes" id="UP000596742"/>
    </source>
</evidence>
<keyword evidence="4" id="KW-1185">Reference proteome</keyword>